<sequence length="476" mass="49758">MNFASLVGNTSSAGRTPTVDRLTSDDDLFVRMDVILGLPVVNQTLWRFPGTVDVDDFAALAEKLRRGRLSRLVAKHRGPGRAHWRYTPDAGHFAVQAEPVPVGAEEQWGRAQADAGHFAVQAEPVPVGAEEQWGRAQADADLDIENGPAWRLVVARTADDASVLVSLVISHVIADGGTGAVAVLEAVHDLDYTPGTAPGLVSNAVDAADLLWTAGKTAIRMARAGRSGPPASPARVTGRPAPDTDVAAAEIAPNVTVLIPAADFRSAAESRGGTDNSLFAALMVGVLERCGRVSPGDVVPVSLPVSSRTPDDRRANATSGATAFVEVAPDRYEDLSAVRAACKDAYNRLAANSGKVAQRAVVLQALSASLTRRLAANVTTPLCLASNVGPVPDEFATLGTGEPAALSIRAVTATDDPRALRDRKGGISGWLALGADDVMFSVSSLDPVRIPDVATMRELVTAELAAWGMHGKFWGA</sequence>
<feature type="region of interest" description="Disordered" evidence="1">
    <location>
        <begin position="222"/>
        <end position="241"/>
    </location>
</feature>
<reference evidence="2" key="1">
    <citation type="submission" date="2023-04" db="EMBL/GenBank/DDBJ databases">
        <title>Characterization and analysis of the complete genome of Gordonia rubripertincta 112, the degrader of aromatic and aliphatic compounds.</title>
        <authorList>
            <person name="Frantsuzova E."/>
            <person name="Bogun A."/>
            <person name="Delegan Y."/>
        </authorList>
    </citation>
    <scope>NUCLEOTIDE SEQUENCE</scope>
    <source>
        <strain evidence="2">112</strain>
    </source>
</reference>
<comment type="caution">
    <text evidence="2">The sequence shown here is derived from an EMBL/GenBank/DDBJ whole genome shotgun (WGS) entry which is preliminary data.</text>
</comment>
<evidence type="ECO:0000313" key="2">
    <source>
        <dbReference type="EMBL" id="MDG6781301.1"/>
    </source>
</evidence>
<dbReference type="AlphaFoldDB" id="A0AAW6R9U5"/>
<name>A0AAW6R9U5_GORRU</name>
<dbReference type="Gene3D" id="3.30.559.10">
    <property type="entry name" value="Chloramphenicol acetyltransferase-like domain"/>
    <property type="match status" value="1"/>
</dbReference>
<protein>
    <recommendedName>
        <fullName evidence="3">Diacylglycerol O-acyltransferase</fullName>
    </recommendedName>
</protein>
<proteinExistence type="predicted"/>
<evidence type="ECO:0000256" key="1">
    <source>
        <dbReference type="SAM" id="MobiDB-lite"/>
    </source>
</evidence>
<dbReference type="SUPFAM" id="SSF52777">
    <property type="entry name" value="CoA-dependent acyltransferases"/>
    <property type="match status" value="1"/>
</dbReference>
<gene>
    <name evidence="2" type="ORF">QBL07_10690</name>
</gene>
<accession>A0AAW6R9U5</accession>
<evidence type="ECO:0008006" key="3">
    <source>
        <dbReference type="Google" id="ProtNLM"/>
    </source>
</evidence>
<organism evidence="2">
    <name type="scientific">Gordonia rubripertincta</name>
    <name type="common">Rhodococcus corallinus</name>
    <dbReference type="NCBI Taxonomy" id="36822"/>
    <lineage>
        <taxon>Bacteria</taxon>
        <taxon>Bacillati</taxon>
        <taxon>Actinomycetota</taxon>
        <taxon>Actinomycetes</taxon>
        <taxon>Mycobacteriales</taxon>
        <taxon>Gordoniaceae</taxon>
        <taxon>Gordonia</taxon>
    </lineage>
</organism>
<dbReference type="RefSeq" id="WP_005194270.1">
    <property type="nucleotide sequence ID" value="NZ_CP136136.1"/>
</dbReference>
<dbReference type="InterPro" id="IPR023213">
    <property type="entry name" value="CAT-like_dom_sf"/>
</dbReference>
<dbReference type="EMBL" id="JARUXG010000004">
    <property type="protein sequence ID" value="MDG6781301.1"/>
    <property type="molecule type" value="Genomic_DNA"/>
</dbReference>